<dbReference type="GO" id="GO:0016020">
    <property type="term" value="C:membrane"/>
    <property type="evidence" value="ECO:0007669"/>
    <property type="project" value="UniProtKB-SubCell"/>
</dbReference>
<evidence type="ECO:0000256" key="7">
    <source>
        <dbReference type="ARBA" id="ARBA00023180"/>
    </source>
</evidence>
<dbReference type="CDD" id="cd06352">
    <property type="entry name" value="PBP1_NPR_GC-like"/>
    <property type="match status" value="1"/>
</dbReference>
<keyword evidence="5 8" id="KW-0472">Membrane</keyword>
<dbReference type="WBParaSite" id="ACAC_0000275101-mRNA-1">
    <property type="protein sequence ID" value="ACAC_0000275101-mRNA-1"/>
    <property type="gene ID" value="ACAC_0000275101"/>
</dbReference>
<keyword evidence="6" id="KW-0675">Receptor</keyword>
<dbReference type="SUPFAM" id="SSF53822">
    <property type="entry name" value="Periplasmic binding protein-like I"/>
    <property type="match status" value="1"/>
</dbReference>
<dbReference type="InterPro" id="IPR001828">
    <property type="entry name" value="ANF_lig-bd_rcpt"/>
</dbReference>
<keyword evidence="7" id="KW-0325">Glycoprotein</keyword>
<reference evidence="11" key="2">
    <citation type="submission" date="2016-04" db="UniProtKB">
        <authorList>
            <consortium name="WormBaseParasite"/>
        </authorList>
    </citation>
    <scope>IDENTIFICATION</scope>
</reference>
<evidence type="ECO:0000256" key="1">
    <source>
        <dbReference type="ARBA" id="ARBA00004479"/>
    </source>
</evidence>
<evidence type="ECO:0000259" key="9">
    <source>
        <dbReference type="Pfam" id="PF01094"/>
    </source>
</evidence>
<organism evidence="10 11">
    <name type="scientific">Angiostrongylus cantonensis</name>
    <name type="common">Rat lungworm</name>
    <dbReference type="NCBI Taxonomy" id="6313"/>
    <lineage>
        <taxon>Eukaryota</taxon>
        <taxon>Metazoa</taxon>
        <taxon>Ecdysozoa</taxon>
        <taxon>Nematoda</taxon>
        <taxon>Chromadorea</taxon>
        <taxon>Rhabditida</taxon>
        <taxon>Rhabditina</taxon>
        <taxon>Rhabditomorpha</taxon>
        <taxon>Strongyloidea</taxon>
        <taxon>Metastrongylidae</taxon>
        <taxon>Angiostrongylus</taxon>
    </lineage>
</organism>
<evidence type="ECO:0000256" key="3">
    <source>
        <dbReference type="ARBA" id="ARBA00022729"/>
    </source>
</evidence>
<dbReference type="Proteomes" id="UP000035642">
    <property type="component" value="Unassembled WGS sequence"/>
</dbReference>
<dbReference type="GO" id="GO:0017046">
    <property type="term" value="F:peptide hormone binding"/>
    <property type="evidence" value="ECO:0007669"/>
    <property type="project" value="TreeGrafter"/>
</dbReference>
<feature type="transmembrane region" description="Helical" evidence="8">
    <location>
        <begin position="490"/>
        <end position="514"/>
    </location>
</feature>
<keyword evidence="3" id="KW-0732">Signal</keyword>
<dbReference type="InterPro" id="IPR052612">
    <property type="entry name" value="ANP_Clearance_Receptor"/>
</dbReference>
<evidence type="ECO:0000256" key="6">
    <source>
        <dbReference type="ARBA" id="ARBA00023170"/>
    </source>
</evidence>
<keyword evidence="4 8" id="KW-1133">Transmembrane helix</keyword>
<dbReference type="AlphaFoldDB" id="A0A158P7L4"/>
<feature type="domain" description="Receptor ligand binding region" evidence="9">
    <location>
        <begin position="38"/>
        <end position="419"/>
    </location>
</feature>
<sequence length="515" mass="57084">MHMITVFSYTFCRILNVGLMFVKDRLDLETAIGYRTSASAVLIAKDQVAKEQLLPSHELNFTIRFDECDARLGIGMSTELIRDENVDVIIGPTCASTAYIAAVNAVYYNIPLFAWGLSTSYALSDIARYPTIGVLSVTSYSLGVAIHSVLLSFGWKQIAFLYSNEDEIQKCSILKNDIQIRLDACTKSGFTHSNGKIEINVLVKRPPTYERSSVLLYIDAFSDMNEIIIAIVVEIKKMKLEDITQALDGGFKRTFILAAKDAGFLNAEYVYIFADTNAKGFHVPLLGGKDRLVWEDTNTPKDNRDAEAMIAFAQTLFISDNMGSGKVAEDYEAFNKAVISRMKDPPFNCVDDCKGTNYSYAAAYAGQLFDSVYVYARALNSTLRKDATAFRNGTTIIENIVMTFDGMSGVVKMGKDGIRYPFFYFDGVGESGEQVLLGTISVEDRQGLYKPLYTSEKEIWWARGGVRPRDVPLCGYAGDKCPKNFVKENVAAIVVIAVAIALVIFAAIFSTCYVF</sequence>
<dbReference type="GO" id="GO:0038023">
    <property type="term" value="F:signaling receptor activity"/>
    <property type="evidence" value="ECO:0007669"/>
    <property type="project" value="TreeGrafter"/>
</dbReference>
<accession>A0A158P7L4</accession>
<dbReference type="Pfam" id="PF01094">
    <property type="entry name" value="ANF_receptor"/>
    <property type="match status" value="1"/>
</dbReference>
<dbReference type="GO" id="GO:0007165">
    <property type="term" value="P:signal transduction"/>
    <property type="evidence" value="ECO:0007669"/>
    <property type="project" value="TreeGrafter"/>
</dbReference>
<evidence type="ECO:0000313" key="10">
    <source>
        <dbReference type="Proteomes" id="UP000035642"/>
    </source>
</evidence>
<name>A0A158P7L4_ANGCA</name>
<comment type="subcellular location">
    <subcellularLocation>
        <location evidence="1">Membrane</location>
        <topology evidence="1">Single-pass type I membrane protein</topology>
    </subcellularLocation>
</comment>
<dbReference type="PANTHER" id="PTHR44755">
    <property type="entry name" value="NATRIURETIC PEPTIDE RECEPTOR 3-RELATED"/>
    <property type="match status" value="1"/>
</dbReference>
<dbReference type="InterPro" id="IPR001170">
    <property type="entry name" value="ANPR/GUC"/>
</dbReference>
<dbReference type="STRING" id="6313.A0A158P7L4"/>
<dbReference type="PANTHER" id="PTHR44755:SF8">
    <property type="entry name" value="RECEPTOR LIGAND BINDING REGION DOMAIN-CONTAINING PROTEIN"/>
    <property type="match status" value="1"/>
</dbReference>
<evidence type="ECO:0000313" key="11">
    <source>
        <dbReference type="WBParaSite" id="ACAC_0000275101-mRNA-1"/>
    </source>
</evidence>
<evidence type="ECO:0000256" key="8">
    <source>
        <dbReference type="SAM" id="Phobius"/>
    </source>
</evidence>
<keyword evidence="2 8" id="KW-0812">Transmembrane</keyword>
<evidence type="ECO:0000256" key="2">
    <source>
        <dbReference type="ARBA" id="ARBA00022692"/>
    </source>
</evidence>
<evidence type="ECO:0000256" key="4">
    <source>
        <dbReference type="ARBA" id="ARBA00022989"/>
    </source>
</evidence>
<dbReference type="InterPro" id="IPR028082">
    <property type="entry name" value="Peripla_BP_I"/>
</dbReference>
<dbReference type="Gene3D" id="3.40.50.2300">
    <property type="match status" value="2"/>
</dbReference>
<protein>
    <submittedName>
        <fullName evidence="11">ANF_receptor domain-containing protein</fullName>
    </submittedName>
</protein>
<evidence type="ECO:0000256" key="5">
    <source>
        <dbReference type="ARBA" id="ARBA00023136"/>
    </source>
</evidence>
<proteinExistence type="predicted"/>
<reference evidence="10" key="1">
    <citation type="submission" date="2012-09" db="EMBL/GenBank/DDBJ databases">
        <authorList>
            <person name="Martin A.A."/>
        </authorList>
    </citation>
    <scope>NUCLEOTIDE SEQUENCE</scope>
</reference>
<keyword evidence="10" id="KW-1185">Reference proteome</keyword>
<dbReference type="PRINTS" id="PR00255">
    <property type="entry name" value="NATPEPTIDER"/>
</dbReference>